<dbReference type="VEuPathDB" id="FungiDB:BTJ68_13086"/>
<feature type="region of interest" description="Disordered" evidence="1">
    <location>
        <begin position="275"/>
        <end position="432"/>
    </location>
</feature>
<organism evidence="3 4">
    <name type="scientific">Hortaea werneckii</name>
    <name type="common">Black yeast</name>
    <name type="synonym">Cladosporium werneckii</name>
    <dbReference type="NCBI Taxonomy" id="91943"/>
    <lineage>
        <taxon>Eukaryota</taxon>
        <taxon>Fungi</taxon>
        <taxon>Dikarya</taxon>
        <taxon>Ascomycota</taxon>
        <taxon>Pezizomycotina</taxon>
        <taxon>Dothideomycetes</taxon>
        <taxon>Dothideomycetidae</taxon>
        <taxon>Mycosphaerellales</taxon>
        <taxon>Teratosphaeriaceae</taxon>
        <taxon>Hortaea</taxon>
    </lineage>
</organism>
<feature type="compositionally biased region" description="Basic and acidic residues" evidence="1">
    <location>
        <begin position="423"/>
        <end position="432"/>
    </location>
</feature>
<dbReference type="PRINTS" id="PR01217">
    <property type="entry name" value="PRICHEXTENSN"/>
</dbReference>
<dbReference type="SMART" id="SM00443">
    <property type="entry name" value="G_patch"/>
    <property type="match status" value="1"/>
</dbReference>
<proteinExistence type="predicted"/>
<dbReference type="GO" id="GO:0003676">
    <property type="term" value="F:nucleic acid binding"/>
    <property type="evidence" value="ECO:0007669"/>
    <property type="project" value="InterPro"/>
</dbReference>
<dbReference type="PROSITE" id="PS50174">
    <property type="entry name" value="G_PATCH"/>
    <property type="match status" value="1"/>
</dbReference>
<feature type="domain" description="G-patch" evidence="2">
    <location>
        <begin position="550"/>
        <end position="602"/>
    </location>
</feature>
<feature type="compositionally biased region" description="Low complexity" evidence="1">
    <location>
        <begin position="360"/>
        <end position="370"/>
    </location>
</feature>
<feature type="compositionally biased region" description="Basic residues" evidence="1">
    <location>
        <begin position="216"/>
        <end position="226"/>
    </location>
</feature>
<evidence type="ECO:0000313" key="3">
    <source>
        <dbReference type="EMBL" id="RMZ00705.1"/>
    </source>
</evidence>
<dbReference type="PANTHER" id="PTHR13288:SF8">
    <property type="entry name" value="SPLICING FACTOR 45"/>
    <property type="match status" value="1"/>
</dbReference>
<dbReference type="InterPro" id="IPR012677">
    <property type="entry name" value="Nucleotide-bd_a/b_plait_sf"/>
</dbReference>
<dbReference type="GO" id="GO:0045292">
    <property type="term" value="P:mRNA cis splicing, via spliceosome"/>
    <property type="evidence" value="ECO:0007669"/>
    <property type="project" value="InterPro"/>
</dbReference>
<dbReference type="EMBL" id="QWIQ01000194">
    <property type="protein sequence ID" value="RMZ00705.1"/>
    <property type="molecule type" value="Genomic_DNA"/>
</dbReference>
<dbReference type="Proteomes" id="UP000281468">
    <property type="component" value="Unassembled WGS sequence"/>
</dbReference>
<dbReference type="Gene3D" id="3.30.70.330">
    <property type="match status" value="1"/>
</dbReference>
<dbReference type="Pfam" id="PF01585">
    <property type="entry name" value="G-patch"/>
    <property type="match status" value="1"/>
</dbReference>
<dbReference type="SUPFAM" id="SSF54928">
    <property type="entry name" value="RNA-binding domain, RBD"/>
    <property type="match status" value="1"/>
</dbReference>
<feature type="region of interest" description="Disordered" evidence="1">
    <location>
        <begin position="448"/>
        <end position="553"/>
    </location>
</feature>
<sequence length="733" mass="79022">MKTDPIGLCAEAPWAARNSRVHFPADCIPYFKGTVRLALLLLLLLLLLLHRNTVLDAPLGVFKGSRLTSVTMSAPPKKMGMSLYADLLGEKKPEGGATISGAPVKYDSKKNEVDGEGQKKKDGTFQPIRRPQAQPKISRPKQGVSSSSAHKFSSSTASASTSTGLGVETSTPDGAAASGTISNTPAARPSAPRSKLEDWVDEDDEAAYTYQENRARAKKNQRKKNKNKQETRIWDWDDVYDPTLPNNYADYKGSEEQYREIRDWKARLYYQQLKEANKSRKESQDEGAGTSANSKMHGARAERRHANGTAEMFAPPSNLNFAPPSFDDSAPRQQLEDDEDGYYPPSLPKYTGSSDNSYQAPPAFASSSSAVPLEEEDPYVRRMRMSGQAPTPPQYRVPPPPPPPPPVQQTVPPPVATGQPTGDDPKAAADIETKRAEALAKIAAFKAKLAAQGKVPSAAASPTPPVPAPQSTPPAVAPPTANAASQPPPPPSVEEPEQPGVVASKGAVRYNLPPPPPEDDSLVDLESSASPSQTAPTDQPDAPRSKAPGQKGFAERLLKKYGWEKGKGLGAEGNEGIATAVVAKAEKRKKLPDQEGGGWAAPKNMGKLVGGKRRKLTEGEKAEVEGEEGDGAGELSEVVKLEGMCKGMDLDSEIQDNGLYDEIGKEMETQYGSVERLMIWRKEQGGDDDVFVKFTSQLSALRCVQAMSGVEFAGNEVKARFWDKEKFEAGDYA</sequence>
<dbReference type="InterPro" id="IPR035979">
    <property type="entry name" value="RBD_domain_sf"/>
</dbReference>
<evidence type="ECO:0000256" key="1">
    <source>
        <dbReference type="SAM" id="MobiDB-lite"/>
    </source>
</evidence>
<feature type="compositionally biased region" description="Low complexity" evidence="1">
    <location>
        <begin position="448"/>
        <end position="461"/>
    </location>
</feature>
<gene>
    <name evidence="3" type="ORF">D0862_06635</name>
</gene>
<feature type="region of interest" description="Disordered" evidence="1">
    <location>
        <begin position="586"/>
        <end position="631"/>
    </location>
</feature>
<comment type="caution">
    <text evidence="3">The sequence shown here is derived from an EMBL/GenBank/DDBJ whole genome shotgun (WGS) entry which is preliminary data.</text>
</comment>
<dbReference type="PANTHER" id="PTHR13288">
    <property type="entry name" value="SPLICING FACTOR 45 SPF45"/>
    <property type="match status" value="1"/>
</dbReference>
<feature type="compositionally biased region" description="Polar residues" evidence="1">
    <location>
        <begin position="527"/>
        <end position="537"/>
    </location>
</feature>
<protein>
    <recommendedName>
        <fullName evidence="2">G-patch domain-containing protein</fullName>
    </recommendedName>
</protein>
<reference evidence="3 4" key="1">
    <citation type="journal article" date="2018" name="BMC Genomics">
        <title>Genomic evidence for intraspecific hybridization in a clonal and extremely halotolerant yeast.</title>
        <authorList>
            <person name="Gostincar C."/>
            <person name="Stajich J.E."/>
            <person name="Zupancic J."/>
            <person name="Zalar P."/>
            <person name="Gunde-Cimerman N."/>
        </authorList>
    </citation>
    <scope>NUCLEOTIDE SEQUENCE [LARGE SCALE GENOMIC DNA]</scope>
    <source>
        <strain evidence="3 4">EXF-171</strain>
    </source>
</reference>
<dbReference type="InterPro" id="IPR040052">
    <property type="entry name" value="RBM17"/>
</dbReference>
<dbReference type="GO" id="GO:0071011">
    <property type="term" value="C:precatalytic spliceosome"/>
    <property type="evidence" value="ECO:0007669"/>
    <property type="project" value="TreeGrafter"/>
</dbReference>
<evidence type="ECO:0000259" key="2">
    <source>
        <dbReference type="PROSITE" id="PS50174"/>
    </source>
</evidence>
<feature type="compositionally biased region" description="Pro residues" evidence="1">
    <location>
        <begin position="390"/>
        <end position="415"/>
    </location>
</feature>
<accession>A0A3M7GJ19</accession>
<evidence type="ECO:0000313" key="4">
    <source>
        <dbReference type="Proteomes" id="UP000281468"/>
    </source>
</evidence>
<feature type="compositionally biased region" description="Low complexity" evidence="1">
    <location>
        <begin position="145"/>
        <end position="163"/>
    </location>
</feature>
<dbReference type="AlphaFoldDB" id="A0A3M7GJ19"/>
<feature type="region of interest" description="Disordered" evidence="1">
    <location>
        <begin position="95"/>
        <end position="234"/>
    </location>
</feature>
<feature type="compositionally biased region" description="Basic and acidic residues" evidence="1">
    <location>
        <begin position="275"/>
        <end position="284"/>
    </location>
</feature>
<feature type="compositionally biased region" description="Basic and acidic residues" evidence="1">
    <location>
        <begin position="106"/>
        <end position="123"/>
    </location>
</feature>
<dbReference type="InterPro" id="IPR000467">
    <property type="entry name" value="G_patch_dom"/>
</dbReference>
<feature type="compositionally biased region" description="Pro residues" evidence="1">
    <location>
        <begin position="462"/>
        <end position="477"/>
    </location>
</feature>
<name>A0A3M7GJ19_HORWE</name>